<reference evidence="2 3" key="1">
    <citation type="submission" date="2018-06" db="EMBL/GenBank/DDBJ databases">
        <title>Genomic Encyclopedia of Archaeal and Bacterial Type Strains, Phase II (KMG-II): from individual species to whole genera.</title>
        <authorList>
            <person name="Goeker M."/>
        </authorList>
    </citation>
    <scope>NUCLEOTIDE SEQUENCE [LARGE SCALE GENOMIC DNA]</scope>
    <source>
        <strain evidence="2 3">DSM 21851</strain>
    </source>
</reference>
<proteinExistence type="predicted"/>
<dbReference type="EMBL" id="QLMC01000003">
    <property type="protein sequence ID" value="RAJ97822.1"/>
    <property type="molecule type" value="Genomic_DNA"/>
</dbReference>
<dbReference type="Pfam" id="PF20365">
    <property type="entry name" value="DUF6660"/>
    <property type="match status" value="1"/>
</dbReference>
<dbReference type="Proteomes" id="UP000248790">
    <property type="component" value="Unassembled WGS sequence"/>
</dbReference>
<evidence type="ECO:0000256" key="1">
    <source>
        <dbReference type="SAM" id="SignalP"/>
    </source>
</evidence>
<keyword evidence="3" id="KW-1185">Reference proteome</keyword>
<dbReference type="InterPro" id="IPR046601">
    <property type="entry name" value="DUF6660"/>
</dbReference>
<evidence type="ECO:0000313" key="3">
    <source>
        <dbReference type="Proteomes" id="UP000248790"/>
    </source>
</evidence>
<feature type="chain" id="PRO_5016333872" description="DUF2946 domain-containing protein" evidence="1">
    <location>
        <begin position="23"/>
        <end position="109"/>
    </location>
</feature>
<dbReference type="AlphaFoldDB" id="A0A327WWY3"/>
<accession>A0A327WWY3</accession>
<keyword evidence="1" id="KW-0732">Signal</keyword>
<dbReference type="OrthoDB" id="997115at2"/>
<name>A0A327WWY3_LARAB</name>
<protein>
    <recommendedName>
        <fullName evidence="4">DUF2946 domain-containing protein</fullName>
    </recommendedName>
</protein>
<feature type="signal peptide" evidence="1">
    <location>
        <begin position="1"/>
        <end position="22"/>
    </location>
</feature>
<sequence length="109" mass="11709">MKSLICLLMSVHLLFLSVWPCADGCLKLRTDKQTAATLASDDHQHEGGNAGADLCSPFCGCACCGTVLEPGHDIQFAFAVLSFSSPRYESFVPTLSTALLSYWQPPQLG</sequence>
<evidence type="ECO:0008006" key="4">
    <source>
        <dbReference type="Google" id="ProtNLM"/>
    </source>
</evidence>
<evidence type="ECO:0000313" key="2">
    <source>
        <dbReference type="EMBL" id="RAJ97822.1"/>
    </source>
</evidence>
<organism evidence="2 3">
    <name type="scientific">Larkinella arboricola</name>
    <dbReference type="NCBI Taxonomy" id="643671"/>
    <lineage>
        <taxon>Bacteria</taxon>
        <taxon>Pseudomonadati</taxon>
        <taxon>Bacteroidota</taxon>
        <taxon>Cytophagia</taxon>
        <taxon>Cytophagales</taxon>
        <taxon>Spirosomataceae</taxon>
        <taxon>Larkinella</taxon>
    </lineage>
</organism>
<gene>
    <name evidence="2" type="ORF">LX87_02727</name>
</gene>
<comment type="caution">
    <text evidence="2">The sequence shown here is derived from an EMBL/GenBank/DDBJ whole genome shotgun (WGS) entry which is preliminary data.</text>
</comment>
<dbReference type="RefSeq" id="WP_146624482.1">
    <property type="nucleotide sequence ID" value="NZ_QLMC01000003.1"/>
</dbReference>